<evidence type="ECO:0000313" key="1">
    <source>
        <dbReference type="EMBL" id="MBX56975.1"/>
    </source>
</evidence>
<dbReference type="AlphaFoldDB" id="A0A2P2PQI9"/>
<protein>
    <submittedName>
        <fullName evidence="1">Uncharacterized protein</fullName>
    </submittedName>
</protein>
<dbReference type="EMBL" id="GGEC01076491">
    <property type="protein sequence ID" value="MBX56975.1"/>
    <property type="molecule type" value="Transcribed_RNA"/>
</dbReference>
<reference evidence="1" key="1">
    <citation type="submission" date="2018-02" db="EMBL/GenBank/DDBJ databases">
        <title>Rhizophora mucronata_Transcriptome.</title>
        <authorList>
            <person name="Meera S.P."/>
            <person name="Sreeshan A."/>
            <person name="Augustine A."/>
        </authorList>
    </citation>
    <scope>NUCLEOTIDE SEQUENCE</scope>
    <source>
        <tissue evidence="1">Leaf</tissue>
    </source>
</reference>
<accession>A0A2P2PQI9</accession>
<organism evidence="1">
    <name type="scientific">Rhizophora mucronata</name>
    <name type="common">Asiatic mangrove</name>
    <dbReference type="NCBI Taxonomy" id="61149"/>
    <lineage>
        <taxon>Eukaryota</taxon>
        <taxon>Viridiplantae</taxon>
        <taxon>Streptophyta</taxon>
        <taxon>Embryophyta</taxon>
        <taxon>Tracheophyta</taxon>
        <taxon>Spermatophyta</taxon>
        <taxon>Magnoliopsida</taxon>
        <taxon>eudicotyledons</taxon>
        <taxon>Gunneridae</taxon>
        <taxon>Pentapetalae</taxon>
        <taxon>rosids</taxon>
        <taxon>fabids</taxon>
        <taxon>Malpighiales</taxon>
        <taxon>Rhizophoraceae</taxon>
        <taxon>Rhizophora</taxon>
    </lineage>
</organism>
<name>A0A2P2PQI9_RHIMU</name>
<proteinExistence type="predicted"/>
<sequence length="42" mass="4803">MNLHIRVATIVRHLKSLFSKCNSNSSHMVLICQELCFNDLVS</sequence>